<evidence type="ECO:0000313" key="2">
    <source>
        <dbReference type="EMBL" id="BDS15220.1"/>
    </source>
</evidence>
<organism evidence="2 3">
    <name type="scientific">Aureispira anguillae</name>
    <dbReference type="NCBI Taxonomy" id="2864201"/>
    <lineage>
        <taxon>Bacteria</taxon>
        <taxon>Pseudomonadati</taxon>
        <taxon>Bacteroidota</taxon>
        <taxon>Saprospiria</taxon>
        <taxon>Saprospirales</taxon>
        <taxon>Saprospiraceae</taxon>
        <taxon>Aureispira</taxon>
    </lineage>
</organism>
<dbReference type="KEGG" id="aup:AsAng_0060040"/>
<reference evidence="2" key="1">
    <citation type="submission" date="2022-09" db="EMBL/GenBank/DDBJ databases">
        <title>Aureispira anguillicida sp. nov., isolated from Leptocephalus of Japanese eel Anguilla japonica.</title>
        <authorList>
            <person name="Yuasa K."/>
            <person name="Mekata T."/>
            <person name="Ikunari K."/>
        </authorList>
    </citation>
    <scope>NUCLEOTIDE SEQUENCE</scope>
    <source>
        <strain evidence="2">EL160426</strain>
    </source>
</reference>
<protein>
    <submittedName>
        <fullName evidence="2">Uncharacterized protein</fullName>
    </submittedName>
</protein>
<dbReference type="EMBL" id="AP026867">
    <property type="protein sequence ID" value="BDS15220.1"/>
    <property type="molecule type" value="Genomic_DNA"/>
</dbReference>
<keyword evidence="1" id="KW-0812">Transmembrane</keyword>
<keyword evidence="3" id="KW-1185">Reference proteome</keyword>
<feature type="transmembrane region" description="Helical" evidence="1">
    <location>
        <begin position="63"/>
        <end position="82"/>
    </location>
</feature>
<dbReference type="InterPro" id="IPR058068">
    <property type="entry name" value="LIC_13387-like"/>
</dbReference>
<gene>
    <name evidence="2" type="ORF">AsAng_0060040</name>
</gene>
<proteinExistence type="predicted"/>
<keyword evidence="1" id="KW-0472">Membrane</keyword>
<dbReference type="RefSeq" id="WP_264790393.1">
    <property type="nucleotide sequence ID" value="NZ_AP026867.1"/>
</dbReference>
<feature type="transmembrane region" description="Helical" evidence="1">
    <location>
        <begin position="94"/>
        <end position="111"/>
    </location>
</feature>
<accession>A0A916DWZ2</accession>
<feature type="transmembrane region" description="Helical" evidence="1">
    <location>
        <begin position="9"/>
        <end position="28"/>
    </location>
</feature>
<evidence type="ECO:0000313" key="3">
    <source>
        <dbReference type="Proteomes" id="UP001060919"/>
    </source>
</evidence>
<dbReference type="NCBIfam" id="NF047765">
    <property type="entry name" value="LIC_13387_fam"/>
    <property type="match status" value="1"/>
</dbReference>
<dbReference type="AlphaFoldDB" id="A0A916DWZ2"/>
<name>A0A916DWZ2_9BACT</name>
<sequence>MTSKTYHKIGAWSFILLGMAHFMGTLLFTQENPKELAIAQAMEAHPVDLLGAQLNLLLLHQGFSLMMGFMVFSYGFINFLFLKSNPETIENNHLLALGNSLVASIALGLSIKYFFIIPIAFTGIACMSFVLMYLKSFQSAKQ</sequence>
<feature type="transmembrane region" description="Helical" evidence="1">
    <location>
        <begin position="117"/>
        <end position="134"/>
    </location>
</feature>
<evidence type="ECO:0000256" key="1">
    <source>
        <dbReference type="SAM" id="Phobius"/>
    </source>
</evidence>
<keyword evidence="1" id="KW-1133">Transmembrane helix</keyword>
<dbReference type="Proteomes" id="UP001060919">
    <property type="component" value="Chromosome"/>
</dbReference>